<dbReference type="GO" id="GO:0016020">
    <property type="term" value="C:membrane"/>
    <property type="evidence" value="ECO:0007669"/>
    <property type="project" value="UniProtKB-SubCell"/>
</dbReference>
<feature type="domain" description="Cytochrome b561" evidence="8">
    <location>
        <begin position="1"/>
        <end position="105"/>
    </location>
</feature>
<dbReference type="AlphaFoldDB" id="A0A7R9LG34"/>
<evidence type="ECO:0000256" key="4">
    <source>
        <dbReference type="ARBA" id="ARBA00022982"/>
    </source>
</evidence>
<evidence type="ECO:0000259" key="8">
    <source>
        <dbReference type="PROSITE" id="PS50939"/>
    </source>
</evidence>
<dbReference type="Proteomes" id="UP000759131">
    <property type="component" value="Unassembled WGS sequence"/>
</dbReference>
<feature type="transmembrane region" description="Helical" evidence="7">
    <location>
        <begin position="78"/>
        <end position="96"/>
    </location>
</feature>
<comment type="subcellular location">
    <subcellularLocation>
        <location evidence="1">Membrane</location>
    </subcellularLocation>
</comment>
<evidence type="ECO:0000313" key="9">
    <source>
        <dbReference type="EMBL" id="CAD7641076.1"/>
    </source>
</evidence>
<dbReference type="EMBL" id="CAJPIZ010024667">
    <property type="protein sequence ID" value="CAG2118543.1"/>
    <property type="molecule type" value="Genomic_DNA"/>
</dbReference>
<dbReference type="EMBL" id="OC879242">
    <property type="protein sequence ID" value="CAD7641076.1"/>
    <property type="molecule type" value="Genomic_DNA"/>
</dbReference>
<evidence type="ECO:0000256" key="1">
    <source>
        <dbReference type="ARBA" id="ARBA00004370"/>
    </source>
</evidence>
<gene>
    <name evidence="9" type="ORF">OSB1V03_LOCUS18494</name>
</gene>
<dbReference type="InterPro" id="IPR006593">
    <property type="entry name" value="Cyt_b561/ferric_Rdtase_TM"/>
</dbReference>
<feature type="transmembrane region" description="Helical" evidence="7">
    <location>
        <begin position="142"/>
        <end position="164"/>
    </location>
</feature>
<feature type="transmembrane region" description="Helical" evidence="7">
    <location>
        <begin position="46"/>
        <end position="66"/>
    </location>
</feature>
<accession>A0A7R9LG34</accession>
<name>A0A7R9LG34_9ACAR</name>
<feature type="non-terminal residue" evidence="9">
    <location>
        <position position="175"/>
    </location>
</feature>
<dbReference type="PROSITE" id="PS50939">
    <property type="entry name" value="CYTOCHROME_B561"/>
    <property type="match status" value="1"/>
</dbReference>
<evidence type="ECO:0000256" key="2">
    <source>
        <dbReference type="ARBA" id="ARBA00022448"/>
    </source>
</evidence>
<keyword evidence="4" id="KW-0249">Electron transport</keyword>
<keyword evidence="3 7" id="KW-0812">Transmembrane</keyword>
<keyword evidence="2" id="KW-0813">Transport</keyword>
<keyword evidence="6 7" id="KW-0472">Membrane</keyword>
<dbReference type="OrthoDB" id="6372137at2759"/>
<organism evidence="9">
    <name type="scientific">Medioppia subpectinata</name>
    <dbReference type="NCBI Taxonomy" id="1979941"/>
    <lineage>
        <taxon>Eukaryota</taxon>
        <taxon>Metazoa</taxon>
        <taxon>Ecdysozoa</taxon>
        <taxon>Arthropoda</taxon>
        <taxon>Chelicerata</taxon>
        <taxon>Arachnida</taxon>
        <taxon>Acari</taxon>
        <taxon>Acariformes</taxon>
        <taxon>Sarcoptiformes</taxon>
        <taxon>Oribatida</taxon>
        <taxon>Brachypylina</taxon>
        <taxon>Oppioidea</taxon>
        <taxon>Oppiidae</taxon>
        <taxon>Medioppia</taxon>
    </lineage>
</organism>
<evidence type="ECO:0000256" key="7">
    <source>
        <dbReference type="SAM" id="Phobius"/>
    </source>
</evidence>
<reference evidence="9" key="1">
    <citation type="submission" date="2020-11" db="EMBL/GenBank/DDBJ databases">
        <authorList>
            <person name="Tran Van P."/>
        </authorList>
    </citation>
    <scope>NUCLEOTIDE SEQUENCE</scope>
</reference>
<proteinExistence type="predicted"/>
<protein>
    <recommendedName>
        <fullName evidence="8">Cytochrome b561 domain-containing protein</fullName>
    </recommendedName>
</protein>
<keyword evidence="5 7" id="KW-1133">Transmembrane helix</keyword>
<evidence type="ECO:0000256" key="6">
    <source>
        <dbReference type="ARBA" id="ARBA00023136"/>
    </source>
</evidence>
<keyword evidence="10" id="KW-1185">Reference proteome</keyword>
<sequence>LYLYFCFIKGWHQVFGSLAFTLALLNPIGALLRPHPDAPNRWLFNWGHWFGGNVGHIAAIIAIFLATRLSVADLPKQFLWTVISFVLFYVIVHLILQFQSFFMQNRNFNPVETHDMPMQEMNGSHDDQHLGGDGAGSGFRRFILGIYTIGLLAFVIAMVSLITLPKSTLEMMAIT</sequence>
<evidence type="ECO:0000313" key="10">
    <source>
        <dbReference type="Proteomes" id="UP000759131"/>
    </source>
</evidence>
<evidence type="ECO:0000256" key="3">
    <source>
        <dbReference type="ARBA" id="ARBA00022692"/>
    </source>
</evidence>
<evidence type="ECO:0000256" key="5">
    <source>
        <dbReference type="ARBA" id="ARBA00022989"/>
    </source>
</evidence>